<dbReference type="Proteomes" id="UP000244450">
    <property type="component" value="Unassembled WGS sequence"/>
</dbReference>
<organism evidence="1 2">
    <name type="scientific">Chitinophaga parva</name>
    <dbReference type="NCBI Taxonomy" id="2169414"/>
    <lineage>
        <taxon>Bacteria</taxon>
        <taxon>Pseudomonadati</taxon>
        <taxon>Bacteroidota</taxon>
        <taxon>Chitinophagia</taxon>
        <taxon>Chitinophagales</taxon>
        <taxon>Chitinophagaceae</taxon>
        <taxon>Chitinophaga</taxon>
    </lineage>
</organism>
<dbReference type="EMBL" id="QCYK01000002">
    <property type="protein sequence ID" value="PUZ26166.1"/>
    <property type="molecule type" value="Genomic_DNA"/>
</dbReference>
<dbReference type="InterPro" id="IPR029058">
    <property type="entry name" value="AB_hydrolase_fold"/>
</dbReference>
<reference evidence="1 2" key="1">
    <citation type="submission" date="2018-04" db="EMBL/GenBank/DDBJ databases">
        <title>Chitinophaga fuyangensis sp. nov., isolated from soil in a chemical factory.</title>
        <authorList>
            <person name="Chen K."/>
        </authorList>
    </citation>
    <scope>NUCLEOTIDE SEQUENCE [LARGE SCALE GENOMIC DNA]</scope>
    <source>
        <strain evidence="1 2">LY-1</strain>
    </source>
</reference>
<dbReference type="AlphaFoldDB" id="A0A2T7BIQ3"/>
<comment type="caution">
    <text evidence="1">The sequence shown here is derived from an EMBL/GenBank/DDBJ whole genome shotgun (WGS) entry which is preliminary data.</text>
</comment>
<evidence type="ECO:0000313" key="2">
    <source>
        <dbReference type="Proteomes" id="UP000244450"/>
    </source>
</evidence>
<protein>
    <submittedName>
        <fullName evidence="1">Uncharacterized protein</fullName>
    </submittedName>
</protein>
<keyword evidence="2" id="KW-1185">Reference proteome</keyword>
<accession>A0A2T7BIQ3</accession>
<sequence length="74" mass="8106">MESPGVQFIYREPDILGAQYLIARGETDLPVQNAKNMAQYLPNAKRVLYPDAAPAAVFQRPGLFVPAAISFLGK</sequence>
<proteinExistence type="predicted"/>
<name>A0A2T7BIQ3_9BACT</name>
<gene>
    <name evidence="1" type="ORF">DCC81_18185</name>
</gene>
<evidence type="ECO:0000313" key="1">
    <source>
        <dbReference type="EMBL" id="PUZ26166.1"/>
    </source>
</evidence>
<dbReference type="SUPFAM" id="SSF53474">
    <property type="entry name" value="alpha/beta-Hydrolases"/>
    <property type="match status" value="1"/>
</dbReference>